<dbReference type="STRING" id="90262.A0A1X2IVK1"/>
<keyword evidence="7 18" id="KW-1133">Transmembrane helix</keyword>
<evidence type="ECO:0000256" key="11">
    <source>
        <dbReference type="ARBA" id="ARBA00023316"/>
    </source>
</evidence>
<evidence type="ECO:0000256" key="14">
    <source>
        <dbReference type="ARBA" id="ARBA00038929"/>
    </source>
</evidence>
<feature type="domain" description="Glycoside hydrolase family 5" evidence="19">
    <location>
        <begin position="217"/>
        <end position="330"/>
    </location>
</feature>
<evidence type="ECO:0000256" key="1">
    <source>
        <dbReference type="ARBA" id="ARBA00004401"/>
    </source>
</evidence>
<gene>
    <name evidence="20" type="ORF">BCR42DRAFT_433573</name>
</gene>
<evidence type="ECO:0000256" key="13">
    <source>
        <dbReference type="ARBA" id="ARBA00037126"/>
    </source>
</evidence>
<feature type="compositionally biased region" description="Low complexity" evidence="17">
    <location>
        <begin position="91"/>
        <end position="122"/>
    </location>
</feature>
<dbReference type="GO" id="GO:0004338">
    <property type="term" value="F:glucan exo-1,3-beta-glucosidase activity"/>
    <property type="evidence" value="ECO:0007669"/>
    <property type="project" value="UniProtKB-EC"/>
</dbReference>
<sequence length="609" mass="69554">MRLFKKKQTERRASDSSNGKAKKEKSASDHHAKGLAPKSSESFWQHRRTRTFAIISVTVVAIILIAIVPIIIVQQLQQQHVGQSNHHAPASPTTPSTNNSTNSTNNTSPTSSSNTTNSTNTPKPHRPNPYNDSAQANPHVPPLNQDFHYIKTPVRGINLGGWLVLEPFITPSLFEQAPDTTKPEKERYDTSDRVAVDEWTLCQRLGPTKAKKVLEHHYDTFIKEADFKKIREMGFNHVRIPIGHWSIRPMAHEPFVPRVSWTYLIRGIQWARKYGLRVMVELHTAPGSQNGWNHSGRSGDIRWLNGEDGERYANETMEVVKDIVTFFNTNPKDAQDYDDDDDENDVSMNSTQSSRNNTSAVSGNKWSHVVPIIGVLNEPAMMEIEDEPVKQWYRDSEAAIRKITGHKKGPVLSYHDGFLGLSPWKNFFKKFDRAFLETHMYLIFDPNLVYMEREKQAAFPCNTWRSMLADANKGIAPTMVGEFSFATNDCGKYLNGVGLGTRYENTLDGGGESECDDCNCTKIENWRTWSSSYQHFLNTFVQHQMDAYEAGVGWFFWTYKTEKHINPHWDYLLAWEKGWAPKDKAGVLTQNTKQTYEMQYKRKCAMTPI</sequence>
<evidence type="ECO:0000256" key="17">
    <source>
        <dbReference type="SAM" id="MobiDB-lite"/>
    </source>
</evidence>
<evidence type="ECO:0000313" key="20">
    <source>
        <dbReference type="EMBL" id="ORZ22241.1"/>
    </source>
</evidence>
<protein>
    <recommendedName>
        <fullName evidence="14">glucan 1,3-beta-glucosidase</fullName>
        <ecNumber evidence="14">3.2.1.58</ecNumber>
    </recommendedName>
    <alternativeName>
        <fullName evidence="15">Exo-1,3-beta-glucanase D</fullName>
    </alternativeName>
</protein>
<evidence type="ECO:0000256" key="15">
    <source>
        <dbReference type="ARBA" id="ARBA00041260"/>
    </source>
</evidence>
<evidence type="ECO:0000256" key="16">
    <source>
        <dbReference type="RuleBase" id="RU361153"/>
    </source>
</evidence>
<keyword evidence="3" id="KW-1003">Cell membrane</keyword>
<feature type="region of interest" description="Disordered" evidence="17">
    <location>
        <begin position="83"/>
        <end position="144"/>
    </location>
</feature>
<organism evidence="20 21">
    <name type="scientific">Absidia repens</name>
    <dbReference type="NCBI Taxonomy" id="90262"/>
    <lineage>
        <taxon>Eukaryota</taxon>
        <taxon>Fungi</taxon>
        <taxon>Fungi incertae sedis</taxon>
        <taxon>Mucoromycota</taxon>
        <taxon>Mucoromycotina</taxon>
        <taxon>Mucoromycetes</taxon>
        <taxon>Mucorales</taxon>
        <taxon>Cunninghamellaceae</taxon>
        <taxon>Absidia</taxon>
    </lineage>
</organism>
<comment type="caution">
    <text evidence="20">The sequence shown here is derived from an EMBL/GenBank/DDBJ whole genome shotgun (WGS) entry which is preliminary data.</text>
</comment>
<feature type="compositionally biased region" description="Polar residues" evidence="17">
    <location>
        <begin position="346"/>
        <end position="362"/>
    </location>
</feature>
<dbReference type="PANTHER" id="PTHR31297">
    <property type="entry name" value="GLUCAN ENDO-1,6-BETA-GLUCOSIDASE B"/>
    <property type="match status" value="1"/>
</dbReference>
<comment type="similarity">
    <text evidence="2 16">Belongs to the glycosyl hydrolase 5 (cellulase A) family.</text>
</comment>
<dbReference type="Gene3D" id="3.20.20.80">
    <property type="entry name" value="Glycosidases"/>
    <property type="match status" value="1"/>
</dbReference>
<dbReference type="Pfam" id="PF00150">
    <property type="entry name" value="Cellulase"/>
    <property type="match status" value="1"/>
</dbReference>
<evidence type="ECO:0000256" key="5">
    <source>
        <dbReference type="ARBA" id="ARBA00022801"/>
    </source>
</evidence>
<evidence type="ECO:0000256" key="12">
    <source>
        <dbReference type="ARBA" id="ARBA00036824"/>
    </source>
</evidence>
<keyword evidence="9" id="KW-0325">Glycoprotein</keyword>
<evidence type="ECO:0000256" key="2">
    <source>
        <dbReference type="ARBA" id="ARBA00005641"/>
    </source>
</evidence>
<keyword evidence="21" id="KW-1185">Reference proteome</keyword>
<name>A0A1X2IVK1_9FUNG</name>
<dbReference type="Proteomes" id="UP000193560">
    <property type="component" value="Unassembled WGS sequence"/>
</dbReference>
<dbReference type="SUPFAM" id="SSF51445">
    <property type="entry name" value="(Trans)glycosidases"/>
    <property type="match status" value="1"/>
</dbReference>
<comment type="catalytic activity">
    <reaction evidence="12">
        <text>Successive hydrolysis of beta-D-glucose units from the non-reducing ends of (1-&gt;3)-beta-D-glucans, releasing alpha-glucose.</text>
        <dbReference type="EC" id="3.2.1.58"/>
    </reaction>
</comment>
<keyword evidence="8 18" id="KW-0472">Membrane</keyword>
<feature type="transmembrane region" description="Helical" evidence="18">
    <location>
        <begin position="52"/>
        <end position="73"/>
    </location>
</feature>
<feature type="region of interest" description="Disordered" evidence="17">
    <location>
        <begin position="1"/>
        <end position="41"/>
    </location>
</feature>
<keyword evidence="10 16" id="KW-0326">Glycosidase</keyword>
<dbReference type="OrthoDB" id="62120at2759"/>
<dbReference type="GO" id="GO:0005886">
    <property type="term" value="C:plasma membrane"/>
    <property type="evidence" value="ECO:0007669"/>
    <property type="project" value="UniProtKB-SubCell"/>
</dbReference>
<dbReference type="GO" id="GO:0005576">
    <property type="term" value="C:extracellular region"/>
    <property type="evidence" value="ECO:0007669"/>
    <property type="project" value="TreeGrafter"/>
</dbReference>
<dbReference type="GO" id="GO:0071555">
    <property type="term" value="P:cell wall organization"/>
    <property type="evidence" value="ECO:0007669"/>
    <property type="project" value="UniProtKB-KW"/>
</dbReference>
<keyword evidence="5 16" id="KW-0378">Hydrolase</keyword>
<evidence type="ECO:0000256" key="7">
    <source>
        <dbReference type="ARBA" id="ARBA00022989"/>
    </source>
</evidence>
<dbReference type="GO" id="GO:0009986">
    <property type="term" value="C:cell surface"/>
    <property type="evidence" value="ECO:0007669"/>
    <property type="project" value="TreeGrafter"/>
</dbReference>
<evidence type="ECO:0000256" key="10">
    <source>
        <dbReference type="ARBA" id="ARBA00023295"/>
    </source>
</evidence>
<dbReference type="GO" id="GO:0009251">
    <property type="term" value="P:glucan catabolic process"/>
    <property type="evidence" value="ECO:0007669"/>
    <property type="project" value="TreeGrafter"/>
</dbReference>
<comment type="function">
    <text evidence="13">Glucosidase involved in the degradation of cellulosic biomass. Active on lichenan.</text>
</comment>
<dbReference type="InterPro" id="IPR017853">
    <property type="entry name" value="GH"/>
</dbReference>
<evidence type="ECO:0000256" key="6">
    <source>
        <dbReference type="ARBA" id="ARBA00022968"/>
    </source>
</evidence>
<evidence type="ECO:0000256" key="18">
    <source>
        <dbReference type="SAM" id="Phobius"/>
    </source>
</evidence>
<reference evidence="20 21" key="1">
    <citation type="submission" date="2016-07" db="EMBL/GenBank/DDBJ databases">
        <title>Pervasive Adenine N6-methylation of Active Genes in Fungi.</title>
        <authorList>
            <consortium name="DOE Joint Genome Institute"/>
            <person name="Mondo S.J."/>
            <person name="Dannebaum R.O."/>
            <person name="Kuo R.C."/>
            <person name="Labutti K."/>
            <person name="Haridas S."/>
            <person name="Kuo A."/>
            <person name="Salamov A."/>
            <person name="Ahrendt S.R."/>
            <person name="Lipzen A."/>
            <person name="Sullivan W."/>
            <person name="Andreopoulos W.B."/>
            <person name="Clum A."/>
            <person name="Lindquist E."/>
            <person name="Daum C."/>
            <person name="Ramamoorthy G.K."/>
            <person name="Gryganskyi A."/>
            <person name="Culley D."/>
            <person name="Magnuson J.K."/>
            <person name="James T.Y."/>
            <person name="O'Malley M.A."/>
            <person name="Stajich J.E."/>
            <person name="Spatafora J.W."/>
            <person name="Visel A."/>
            <person name="Grigoriev I.V."/>
        </authorList>
    </citation>
    <scope>NUCLEOTIDE SEQUENCE [LARGE SCALE GENOMIC DNA]</scope>
    <source>
        <strain evidence="20 21">NRRL 1336</strain>
    </source>
</reference>
<keyword evidence="6" id="KW-0735">Signal-anchor</keyword>
<feature type="region of interest" description="Disordered" evidence="17">
    <location>
        <begin position="331"/>
        <end position="362"/>
    </location>
</feature>
<evidence type="ECO:0000259" key="19">
    <source>
        <dbReference type="Pfam" id="PF00150"/>
    </source>
</evidence>
<proteinExistence type="inferred from homology"/>
<dbReference type="EC" id="3.2.1.58" evidence="14"/>
<dbReference type="InterPro" id="IPR050386">
    <property type="entry name" value="Glycosyl_hydrolase_5"/>
</dbReference>
<feature type="compositionally biased region" description="Acidic residues" evidence="17">
    <location>
        <begin position="336"/>
        <end position="345"/>
    </location>
</feature>
<evidence type="ECO:0000256" key="9">
    <source>
        <dbReference type="ARBA" id="ARBA00023180"/>
    </source>
</evidence>
<evidence type="ECO:0000313" key="21">
    <source>
        <dbReference type="Proteomes" id="UP000193560"/>
    </source>
</evidence>
<dbReference type="EMBL" id="MCGE01000004">
    <property type="protein sequence ID" value="ORZ22241.1"/>
    <property type="molecule type" value="Genomic_DNA"/>
</dbReference>
<dbReference type="PANTHER" id="PTHR31297:SF34">
    <property type="entry name" value="GLUCAN 1,3-BETA-GLUCOSIDASE 2"/>
    <property type="match status" value="1"/>
</dbReference>
<dbReference type="InterPro" id="IPR001547">
    <property type="entry name" value="Glyco_hydro_5"/>
</dbReference>
<evidence type="ECO:0000256" key="8">
    <source>
        <dbReference type="ARBA" id="ARBA00023136"/>
    </source>
</evidence>
<accession>A0A1X2IVK1</accession>
<keyword evidence="11" id="KW-0961">Cell wall biogenesis/degradation</keyword>
<evidence type="ECO:0000256" key="4">
    <source>
        <dbReference type="ARBA" id="ARBA00022692"/>
    </source>
</evidence>
<dbReference type="AlphaFoldDB" id="A0A1X2IVK1"/>
<comment type="subcellular location">
    <subcellularLocation>
        <location evidence="1">Cell membrane</location>
        <topology evidence="1">Single-pass type II membrane protein</topology>
    </subcellularLocation>
</comment>
<evidence type="ECO:0000256" key="3">
    <source>
        <dbReference type="ARBA" id="ARBA00022475"/>
    </source>
</evidence>
<keyword evidence="4 18" id="KW-0812">Transmembrane</keyword>